<feature type="region of interest" description="Disordered" evidence="1">
    <location>
        <begin position="1"/>
        <end position="23"/>
    </location>
</feature>
<feature type="region of interest" description="Disordered" evidence="1">
    <location>
        <begin position="43"/>
        <end position="71"/>
    </location>
</feature>
<evidence type="ECO:0000313" key="2">
    <source>
        <dbReference type="Proteomes" id="UP000515153"/>
    </source>
</evidence>
<protein>
    <submittedName>
        <fullName evidence="3">Uncharacterized protein</fullName>
    </submittedName>
</protein>
<proteinExistence type="predicted"/>
<gene>
    <name evidence="3" type="ORF">PgNI_03282</name>
</gene>
<feature type="compositionally biased region" description="Polar residues" evidence="1">
    <location>
        <begin position="47"/>
        <end position="71"/>
    </location>
</feature>
<reference evidence="3" key="1">
    <citation type="journal article" date="2019" name="Mol. Biol. Evol.">
        <title>Blast fungal genomes show frequent chromosomal changes, gene gains and losses, and effector gene turnover.</title>
        <authorList>
            <person name="Gomez Luciano L.B."/>
            <person name="Jason Tsai I."/>
            <person name="Chuma I."/>
            <person name="Tosa Y."/>
            <person name="Chen Y.H."/>
            <person name="Li J.Y."/>
            <person name="Li M.Y."/>
            <person name="Jade Lu M.Y."/>
            <person name="Nakayashiki H."/>
            <person name="Li W.H."/>
        </authorList>
    </citation>
    <scope>NUCLEOTIDE SEQUENCE</scope>
    <source>
        <strain evidence="3">NI907</strain>
    </source>
</reference>
<name>A0A6P8BCL7_PYRGI</name>
<accession>A0A6P8BCL7</accession>
<evidence type="ECO:0000313" key="3">
    <source>
        <dbReference type="RefSeq" id="XP_030984866.1"/>
    </source>
</evidence>
<evidence type="ECO:0000256" key="1">
    <source>
        <dbReference type="SAM" id="MobiDB-lite"/>
    </source>
</evidence>
<organism evidence="2 3">
    <name type="scientific">Pyricularia grisea</name>
    <name type="common">Crabgrass-specific blast fungus</name>
    <name type="synonym">Magnaporthe grisea</name>
    <dbReference type="NCBI Taxonomy" id="148305"/>
    <lineage>
        <taxon>Eukaryota</taxon>
        <taxon>Fungi</taxon>
        <taxon>Dikarya</taxon>
        <taxon>Ascomycota</taxon>
        <taxon>Pezizomycotina</taxon>
        <taxon>Sordariomycetes</taxon>
        <taxon>Sordariomycetidae</taxon>
        <taxon>Magnaporthales</taxon>
        <taxon>Pyriculariaceae</taxon>
        <taxon>Pyricularia</taxon>
    </lineage>
</organism>
<dbReference type="RefSeq" id="XP_030984866.1">
    <property type="nucleotide sequence ID" value="XM_031123337.1"/>
</dbReference>
<sequence length="71" mass="7873">MKIISHGTSNGTSNPQLAGQLGTVQSTSMMQLWSEERDLNRLPFSEWQANQTSSHNSSHYQNGHSSNNNGR</sequence>
<dbReference type="AlphaFoldDB" id="A0A6P8BCL7"/>
<reference evidence="3" key="2">
    <citation type="submission" date="2019-10" db="EMBL/GenBank/DDBJ databases">
        <authorList>
            <consortium name="NCBI Genome Project"/>
        </authorList>
    </citation>
    <scope>NUCLEOTIDE SEQUENCE</scope>
    <source>
        <strain evidence="3">NI907</strain>
    </source>
</reference>
<dbReference type="GeneID" id="41958247"/>
<keyword evidence="2" id="KW-1185">Reference proteome</keyword>
<reference evidence="3" key="3">
    <citation type="submission" date="2025-08" db="UniProtKB">
        <authorList>
            <consortium name="RefSeq"/>
        </authorList>
    </citation>
    <scope>IDENTIFICATION</scope>
    <source>
        <strain evidence="3">NI907</strain>
    </source>
</reference>
<dbReference type="Proteomes" id="UP000515153">
    <property type="component" value="Unplaced"/>
</dbReference>
<dbReference type="KEGG" id="pgri:PgNI_03282"/>